<dbReference type="GO" id="GO:0016757">
    <property type="term" value="F:glycosyltransferase activity"/>
    <property type="evidence" value="ECO:0007669"/>
    <property type="project" value="TreeGrafter"/>
</dbReference>
<reference evidence="4 5" key="1">
    <citation type="submission" date="2017-03" db="EMBL/GenBank/DDBJ databases">
        <title>Whole genome sequences of fourteen strains of Bradyrhizobium canariense and one strain of Bradyrhizobium japonicum isolated from Lupinus (Papilionoideae: Genisteae) species in Algeria.</title>
        <authorList>
            <person name="Crovadore J."/>
            <person name="Chekireb D."/>
            <person name="Brachmann A."/>
            <person name="Chablais R."/>
            <person name="Cochard B."/>
            <person name="Lefort F."/>
        </authorList>
    </citation>
    <scope>NUCLEOTIDE SEQUENCE [LARGE SCALE GENOMIC DNA]</scope>
    <source>
        <strain evidence="4 5">UBMA197</strain>
    </source>
</reference>
<comment type="caution">
    <text evidence="4">The sequence shown here is derived from an EMBL/GenBank/DDBJ whole genome shotgun (WGS) entry which is preliminary data.</text>
</comment>
<dbReference type="GO" id="GO:0016787">
    <property type="term" value="F:hydrolase activity"/>
    <property type="evidence" value="ECO:0007669"/>
    <property type="project" value="UniProtKB-KW"/>
</dbReference>
<keyword evidence="4" id="KW-0378">Hydrolase</keyword>
<accession>A0A1Y2JA02</accession>
<name>A0A1Y2JA02_BRAJP</name>
<dbReference type="NCBIfam" id="TIGR03590">
    <property type="entry name" value="PseG"/>
    <property type="match status" value="1"/>
</dbReference>
<evidence type="ECO:0000256" key="1">
    <source>
        <dbReference type="PIRSR" id="PIRSR620023-1"/>
    </source>
</evidence>
<protein>
    <submittedName>
        <fullName evidence="4">UDP-2,4-diacetamido-2,4, 6-trideoxy-beta-L-altropyranose hydrolase</fullName>
    </submittedName>
</protein>
<feature type="region of interest" description="Disordered" evidence="3">
    <location>
        <begin position="62"/>
        <end position="81"/>
    </location>
</feature>
<feature type="binding site" evidence="2">
    <location>
        <position position="177"/>
    </location>
    <ligand>
        <name>substrate</name>
    </ligand>
</feature>
<evidence type="ECO:0000313" key="5">
    <source>
        <dbReference type="Proteomes" id="UP000193335"/>
    </source>
</evidence>
<organism evidence="4 5">
    <name type="scientific">Bradyrhizobium japonicum</name>
    <dbReference type="NCBI Taxonomy" id="375"/>
    <lineage>
        <taxon>Bacteria</taxon>
        <taxon>Pseudomonadati</taxon>
        <taxon>Pseudomonadota</taxon>
        <taxon>Alphaproteobacteria</taxon>
        <taxon>Hyphomicrobiales</taxon>
        <taxon>Nitrobacteraceae</taxon>
        <taxon>Bradyrhizobium</taxon>
    </lineage>
</organism>
<dbReference type="RefSeq" id="WP_085405816.1">
    <property type="nucleotide sequence ID" value="NZ_NAFL01000287.1"/>
</dbReference>
<dbReference type="SUPFAM" id="SSF53756">
    <property type="entry name" value="UDP-Glycosyltransferase/glycogen phosphorylase"/>
    <property type="match status" value="1"/>
</dbReference>
<dbReference type="Proteomes" id="UP000193335">
    <property type="component" value="Unassembled WGS sequence"/>
</dbReference>
<dbReference type="PANTHER" id="PTHR21015">
    <property type="entry name" value="UDP-N-ACETYLGLUCOSAMINE--N-ACETYLMURAMYL-(PENTAPEPTIDE) PYROPHOSPHORYL-UNDECAPRENOL N-ACETYLGLUCOSAMINE TRANSFERASE 1"/>
    <property type="match status" value="1"/>
</dbReference>
<dbReference type="Gene3D" id="3.40.50.11190">
    <property type="match status" value="1"/>
</dbReference>
<feature type="binding site" evidence="2">
    <location>
        <position position="280"/>
    </location>
    <ligand>
        <name>substrate</name>
    </ligand>
</feature>
<gene>
    <name evidence="4" type="ORF">BSZ19_49615</name>
</gene>
<dbReference type="Gene3D" id="3.40.50.2000">
    <property type="entry name" value="Glycogen Phosphorylase B"/>
    <property type="match status" value="1"/>
</dbReference>
<proteinExistence type="predicted"/>
<dbReference type="InterPro" id="IPR020023">
    <property type="entry name" value="PseG"/>
</dbReference>
<dbReference type="AlphaFoldDB" id="A0A1Y2JA02"/>
<evidence type="ECO:0000313" key="4">
    <source>
        <dbReference type="EMBL" id="OSJ21471.1"/>
    </source>
</evidence>
<dbReference type="PANTHER" id="PTHR21015:SF22">
    <property type="entry name" value="GLYCOSYLTRANSFERASE"/>
    <property type="match status" value="1"/>
</dbReference>
<evidence type="ECO:0000256" key="3">
    <source>
        <dbReference type="SAM" id="MobiDB-lite"/>
    </source>
</evidence>
<feature type="compositionally biased region" description="Basic and acidic residues" evidence="3">
    <location>
        <begin position="65"/>
        <end position="76"/>
    </location>
</feature>
<feature type="active site" description="Proton acceptor" evidence="1">
    <location>
        <position position="19"/>
    </location>
</feature>
<dbReference type="EMBL" id="NAFL01000287">
    <property type="protein sequence ID" value="OSJ21471.1"/>
    <property type="molecule type" value="Genomic_DNA"/>
</dbReference>
<evidence type="ECO:0000256" key="2">
    <source>
        <dbReference type="PIRSR" id="PIRSR620023-2"/>
    </source>
</evidence>
<sequence>MNKQVVFRVDASVEMGLGHLTRCLTLADALASGGARSCFLMRSHAAGLAHLVESHGHAVRLLSDPSKRPETDDRGGPHRHWLPTTWQQDADQTRIALDEIGPAEWLVVDHYALDARWEHACRREGTRILAIDDLADRAHDCEILLDQNLVSHMETRYRDRVPFACVQLLGPGYALLRPEFAAQRRLLAQRDGNIGRILICFGGSDPTNETAKALTAIARLAHPSLAVDAVIGLSNPHADSVAQLCHGLSGTELHRGANNIAELMRRADLSIGAGGVMSWERCCLGLPVIAVDIASNQVGALEALAAEHAAVYLGAASDVSGTALADAIRALLDDAARTRALGEAALALVDGQGADRVVACMRATSG</sequence>